<feature type="signal peptide" evidence="1">
    <location>
        <begin position="1"/>
        <end position="21"/>
    </location>
</feature>
<organism evidence="2 3">
    <name type="scientific">Marinobacterium stanieri</name>
    <dbReference type="NCBI Taxonomy" id="49186"/>
    <lineage>
        <taxon>Bacteria</taxon>
        <taxon>Pseudomonadati</taxon>
        <taxon>Pseudomonadota</taxon>
        <taxon>Gammaproteobacteria</taxon>
        <taxon>Oceanospirillales</taxon>
        <taxon>Oceanospirillaceae</taxon>
        <taxon>Marinobacterium</taxon>
    </lineage>
</organism>
<dbReference type="STRING" id="49186.SAMN05421647_102340"/>
<protein>
    <recommendedName>
        <fullName evidence="4">DUF4398 domain-containing protein</fullName>
    </recommendedName>
</protein>
<reference evidence="2 3" key="1">
    <citation type="submission" date="2017-01" db="EMBL/GenBank/DDBJ databases">
        <authorList>
            <person name="Mah S.A."/>
            <person name="Swanson W.J."/>
            <person name="Moy G.W."/>
            <person name="Vacquier V.D."/>
        </authorList>
    </citation>
    <scope>NUCLEOTIDE SEQUENCE [LARGE SCALE GENOMIC DNA]</scope>
    <source>
        <strain evidence="2 3">DSM 7027</strain>
    </source>
</reference>
<dbReference type="eggNOG" id="ENOG503197B">
    <property type="taxonomic scope" value="Bacteria"/>
</dbReference>
<dbReference type="Proteomes" id="UP000186895">
    <property type="component" value="Unassembled WGS sequence"/>
</dbReference>
<dbReference type="EMBL" id="FTMN01000002">
    <property type="protein sequence ID" value="SIQ12890.1"/>
    <property type="molecule type" value="Genomic_DNA"/>
</dbReference>
<evidence type="ECO:0000313" key="2">
    <source>
        <dbReference type="EMBL" id="SIQ12890.1"/>
    </source>
</evidence>
<proteinExistence type="predicted"/>
<sequence length="141" mass="15684">MKKATMTLLAALVLAPALAQAETFQEVFNQQRALYGKGHEFTFEGKTYKTYHSEEVEAMAEPTKANAEALVASAEAKRQEAAAVGYEWRFTGRILKQAQDALAEERFQDAMNLAAQAKYQARKAVEQQAHVASTWHHAVPE</sequence>
<dbReference type="AlphaFoldDB" id="A0A1N6Q8G8"/>
<evidence type="ECO:0008006" key="4">
    <source>
        <dbReference type="Google" id="ProtNLM"/>
    </source>
</evidence>
<keyword evidence="1" id="KW-0732">Signal</keyword>
<evidence type="ECO:0000256" key="1">
    <source>
        <dbReference type="SAM" id="SignalP"/>
    </source>
</evidence>
<name>A0A1N6Q8G8_9GAMM</name>
<accession>A0A1N6Q8G8</accession>
<evidence type="ECO:0000313" key="3">
    <source>
        <dbReference type="Proteomes" id="UP000186895"/>
    </source>
</evidence>
<gene>
    <name evidence="2" type="ORF">SAMN05421647_102340</name>
</gene>
<dbReference type="RefSeq" id="WP_076461749.1">
    <property type="nucleotide sequence ID" value="NZ_FTMN01000002.1"/>
</dbReference>
<keyword evidence="3" id="KW-1185">Reference proteome</keyword>
<feature type="chain" id="PRO_5013337545" description="DUF4398 domain-containing protein" evidence="1">
    <location>
        <begin position="22"/>
        <end position="141"/>
    </location>
</feature>